<evidence type="ECO:0000259" key="1">
    <source>
        <dbReference type="Pfam" id="PF16087"/>
    </source>
</evidence>
<reference evidence="2 3" key="1">
    <citation type="journal article" date="2022" name="Allergy">
        <title>Genome assembly and annotation of Periplaneta americana reveal a comprehensive cockroach allergen profile.</title>
        <authorList>
            <person name="Wang L."/>
            <person name="Xiong Q."/>
            <person name="Saelim N."/>
            <person name="Wang L."/>
            <person name="Nong W."/>
            <person name="Wan A.T."/>
            <person name="Shi M."/>
            <person name="Liu X."/>
            <person name="Cao Q."/>
            <person name="Hui J.H.L."/>
            <person name="Sookrung N."/>
            <person name="Leung T.F."/>
            <person name="Tungtrongchitr A."/>
            <person name="Tsui S.K.W."/>
        </authorList>
    </citation>
    <scope>NUCLEOTIDE SEQUENCE [LARGE SCALE GENOMIC DNA]</scope>
    <source>
        <strain evidence="2">PWHHKU_190912</strain>
    </source>
</reference>
<accession>A0ABQ8S9X4</accession>
<name>A0ABQ8S9X4_PERAM</name>
<sequence length="259" mass="29648">MQTTATPIVTLKRRKICSLRVQLHHLRGRVLKTTQRDLKIDIALATLRKKVPGPLYELVKIVSPQMQDGFPFALVKMSQSGNRLRRKRQWDRDRLLSVVPASRRCEYAHIVYVYGLCDGNATAAVLAYQARFPNRRIPSAQLFSRAYWQISHSGQPPSACVKKENAQRQEQAQVVVVLRHGLQGHLILTPLDYYLWGDMKRMVYATEVDTREQLRNRIIAASELIKNSPRTIQSATNGLLRRAENCIAAQGGYFEQRQN</sequence>
<dbReference type="Gene3D" id="3.30.420.10">
    <property type="entry name" value="Ribonuclease H-like superfamily/Ribonuclease H"/>
    <property type="match status" value="1"/>
</dbReference>
<gene>
    <name evidence="2" type="ORF">ANN_19125</name>
</gene>
<dbReference type="Proteomes" id="UP001148838">
    <property type="component" value="Unassembled WGS sequence"/>
</dbReference>
<evidence type="ECO:0000313" key="2">
    <source>
        <dbReference type="EMBL" id="KAJ4430537.1"/>
    </source>
</evidence>
<keyword evidence="3" id="KW-1185">Reference proteome</keyword>
<organism evidence="2 3">
    <name type="scientific">Periplaneta americana</name>
    <name type="common">American cockroach</name>
    <name type="synonym">Blatta americana</name>
    <dbReference type="NCBI Taxonomy" id="6978"/>
    <lineage>
        <taxon>Eukaryota</taxon>
        <taxon>Metazoa</taxon>
        <taxon>Ecdysozoa</taxon>
        <taxon>Arthropoda</taxon>
        <taxon>Hexapoda</taxon>
        <taxon>Insecta</taxon>
        <taxon>Pterygota</taxon>
        <taxon>Neoptera</taxon>
        <taxon>Polyneoptera</taxon>
        <taxon>Dictyoptera</taxon>
        <taxon>Blattodea</taxon>
        <taxon>Blattoidea</taxon>
        <taxon>Blattidae</taxon>
        <taxon>Blattinae</taxon>
        <taxon>Periplaneta</taxon>
    </lineage>
</organism>
<comment type="caution">
    <text evidence="2">The sequence shown here is derived from an EMBL/GenBank/DDBJ whole genome shotgun (WGS) entry which is preliminary data.</text>
</comment>
<evidence type="ECO:0000313" key="3">
    <source>
        <dbReference type="Proteomes" id="UP001148838"/>
    </source>
</evidence>
<dbReference type="InterPro" id="IPR032135">
    <property type="entry name" value="DUF4817"/>
</dbReference>
<dbReference type="PANTHER" id="PTHR47326">
    <property type="entry name" value="TRANSPOSABLE ELEMENT TC3 TRANSPOSASE-LIKE PROTEIN"/>
    <property type="match status" value="1"/>
</dbReference>
<feature type="domain" description="DUF4817" evidence="1">
    <location>
        <begin position="106"/>
        <end position="147"/>
    </location>
</feature>
<dbReference type="InterPro" id="IPR036397">
    <property type="entry name" value="RNaseH_sf"/>
</dbReference>
<dbReference type="PANTHER" id="PTHR47326:SF1">
    <property type="entry name" value="HTH PSQ-TYPE DOMAIN-CONTAINING PROTEIN"/>
    <property type="match status" value="1"/>
</dbReference>
<protein>
    <recommendedName>
        <fullName evidence="1">DUF4817 domain-containing protein</fullName>
    </recommendedName>
</protein>
<proteinExistence type="predicted"/>
<dbReference type="EMBL" id="JAJSOF020000031">
    <property type="protein sequence ID" value="KAJ4430537.1"/>
    <property type="molecule type" value="Genomic_DNA"/>
</dbReference>
<dbReference type="Pfam" id="PF16087">
    <property type="entry name" value="DUF4817"/>
    <property type="match status" value="1"/>
</dbReference>